<evidence type="ECO:0000313" key="2">
    <source>
        <dbReference type="EMBL" id="CAE1237820.1"/>
    </source>
</evidence>
<feature type="transmembrane region" description="Helical" evidence="1">
    <location>
        <begin position="283"/>
        <end position="303"/>
    </location>
</feature>
<proteinExistence type="predicted"/>
<protein>
    <submittedName>
        <fullName evidence="2">Uncharacterized protein</fullName>
    </submittedName>
</protein>
<accession>A0A812BQL4</accession>
<comment type="caution">
    <text evidence="2">The sequence shown here is derived from an EMBL/GenBank/DDBJ whole genome shotgun (WGS) entry which is preliminary data.</text>
</comment>
<gene>
    <name evidence="2" type="ORF">SPHA_20972</name>
</gene>
<dbReference type="EMBL" id="CAHIKZ030000768">
    <property type="protein sequence ID" value="CAE1237820.1"/>
    <property type="molecule type" value="Genomic_DNA"/>
</dbReference>
<keyword evidence="3" id="KW-1185">Reference proteome</keyword>
<evidence type="ECO:0000256" key="1">
    <source>
        <dbReference type="SAM" id="Phobius"/>
    </source>
</evidence>
<sequence>MMILSFSHLLLPSPFPFHAFNISPSLSSLLLQLLTFPPPTLFLYLIFLAHLPFFPPSFPSSLNLFSSPPTPASISFFFSLIFPPYLSVFTSPSYTSTSTHTPVSFSFFLFNISPTPNIRLPSLPSALYISLPHLLLPLPSLSFTQYFPHSYHPSLSTFFLLISTFLPSPSTPASFSSFSLIFPPMPSSLILAFLTLPQPFFSSPPTPVSSFFLSLIFFHNYNSSSFNSQPFSSSPPTPVSFSLIFPLYLLHPFLNFLNLCFLHLQLPLSSLFNISPKTYRLPLFSLFNVSSTPTILLTLPSTLNLFLPYLLLLRLLFHSCGNFLPLFVFFFSLFIESSFQSTSSCHSFLFFLCPFVSCRLFRPLVFFFSVASDTFSFSCSFSEYHLQFFPLFHLLFLSLSLILPPPPPPFGLSFPVLAPSYFLAVFQYFSFFLYPPSSLFF</sequence>
<feature type="transmembrane region" description="Helical" evidence="1">
    <location>
        <begin position="347"/>
        <end position="372"/>
    </location>
</feature>
<keyword evidence="1" id="KW-1133">Transmembrane helix</keyword>
<reference evidence="2" key="1">
    <citation type="submission" date="2021-01" db="EMBL/GenBank/DDBJ databases">
        <authorList>
            <person name="Li R."/>
            <person name="Bekaert M."/>
        </authorList>
    </citation>
    <scope>NUCLEOTIDE SEQUENCE</scope>
    <source>
        <strain evidence="2">Farmed</strain>
    </source>
</reference>
<dbReference type="Proteomes" id="UP000597762">
    <property type="component" value="Unassembled WGS sequence"/>
</dbReference>
<feature type="transmembrane region" description="Helical" evidence="1">
    <location>
        <begin position="410"/>
        <end position="434"/>
    </location>
</feature>
<keyword evidence="1" id="KW-0812">Transmembrane</keyword>
<keyword evidence="1" id="KW-0472">Membrane</keyword>
<feature type="transmembrane region" description="Helical" evidence="1">
    <location>
        <begin position="315"/>
        <end position="335"/>
    </location>
</feature>
<feature type="transmembrane region" description="Helical" evidence="1">
    <location>
        <begin position="384"/>
        <end position="403"/>
    </location>
</feature>
<evidence type="ECO:0000313" key="3">
    <source>
        <dbReference type="Proteomes" id="UP000597762"/>
    </source>
</evidence>
<name>A0A812BQL4_ACAPH</name>
<dbReference type="AlphaFoldDB" id="A0A812BQL4"/>
<organism evidence="2 3">
    <name type="scientific">Acanthosepion pharaonis</name>
    <name type="common">Pharaoh cuttlefish</name>
    <name type="synonym">Sepia pharaonis</name>
    <dbReference type="NCBI Taxonomy" id="158019"/>
    <lineage>
        <taxon>Eukaryota</taxon>
        <taxon>Metazoa</taxon>
        <taxon>Spiralia</taxon>
        <taxon>Lophotrochozoa</taxon>
        <taxon>Mollusca</taxon>
        <taxon>Cephalopoda</taxon>
        <taxon>Coleoidea</taxon>
        <taxon>Decapodiformes</taxon>
        <taxon>Sepiida</taxon>
        <taxon>Sepiina</taxon>
        <taxon>Sepiidae</taxon>
        <taxon>Acanthosepion</taxon>
    </lineage>
</organism>